<dbReference type="PANTHER" id="PTHR30627">
    <property type="entry name" value="PEPTIDOGLYCAN D,D-TRANSPEPTIDASE"/>
    <property type="match status" value="1"/>
</dbReference>
<feature type="domain" description="Penicillin binding protein A dimerisation" evidence="2">
    <location>
        <begin position="61"/>
        <end position="143"/>
    </location>
</feature>
<keyword evidence="3" id="KW-0132">Cell division</keyword>
<dbReference type="Gene3D" id="3.90.1310.10">
    <property type="entry name" value="Penicillin-binding protein 2a (Domain 2)"/>
    <property type="match status" value="1"/>
</dbReference>
<sequence>MTSADREQSMRRPLRRVSTLLLVMFVGLFGSTTMIQAVQADSLHGDDRNTRTLYDSFAVERGSIVVEGVQVALSTPSDDEYEWQREYPQGALYSAVTGYNSLGQGNTGIEGAMNDELTGTANSQFFDQIVATITGQDPAGSSVELTIDAGAQEAAAQALGDREGAVVALDPETGDILAMYSSPSFDPNTYASHNIAQVRDSIIQAQESPEQPLQNRAIGGDLYFPGSVFKLVVSAAALESGRYELDSEFDNPATLQLPNSTSEIRNASRETCGPGEQATLETALVLSCNIPMAELGLELGDDAIREQAAAFGFGQPLAVPMTVTPSTYPRPEVMDDARTMLTSFGQYDVRVTPLQMAMVSAAIANDGTLMQPGLVDRVIAPNLDVVDQPEPTILGNPISTETAAALRQAMELGVSEGLASNAQVAGATVGGKTGTAETGENDEPFNLWFTGYGERDGRSVAVAAVVVPDENIVGDTSNVVAAPIGRAVIEAVLNS</sequence>
<dbReference type="InterPro" id="IPR012338">
    <property type="entry name" value="Beta-lactam/transpept-like"/>
</dbReference>
<keyword evidence="3" id="KW-0131">Cell cycle</keyword>
<name>A0ABQ2KEE1_9MICO</name>
<protein>
    <submittedName>
        <fullName evidence="3">Cell division protein FtsI</fullName>
    </submittedName>
</protein>
<evidence type="ECO:0000313" key="3">
    <source>
        <dbReference type="EMBL" id="GGN77010.1"/>
    </source>
</evidence>
<dbReference type="RefSeq" id="WP_229679426.1">
    <property type="nucleotide sequence ID" value="NZ_BAABBD010000001.1"/>
</dbReference>
<dbReference type="Pfam" id="PF00905">
    <property type="entry name" value="Transpeptidase"/>
    <property type="match status" value="1"/>
</dbReference>
<dbReference type="Pfam" id="PF21922">
    <property type="entry name" value="PBP_dimer_2"/>
    <property type="match status" value="1"/>
</dbReference>
<dbReference type="SUPFAM" id="SSF56601">
    <property type="entry name" value="beta-lactamase/transpeptidase-like"/>
    <property type="match status" value="1"/>
</dbReference>
<accession>A0ABQ2KEE1</accession>
<dbReference type="InterPro" id="IPR001460">
    <property type="entry name" value="PCN-bd_Tpept"/>
</dbReference>
<organism evidence="3 4">
    <name type="scientific">Agrococcus terreus</name>
    <dbReference type="NCBI Taxonomy" id="574649"/>
    <lineage>
        <taxon>Bacteria</taxon>
        <taxon>Bacillati</taxon>
        <taxon>Actinomycetota</taxon>
        <taxon>Actinomycetes</taxon>
        <taxon>Micrococcales</taxon>
        <taxon>Microbacteriaceae</taxon>
        <taxon>Agrococcus</taxon>
    </lineage>
</organism>
<dbReference type="InterPro" id="IPR054120">
    <property type="entry name" value="PBPA_dimer"/>
</dbReference>
<gene>
    <name evidence="3" type="ORF">GCM10010968_01080</name>
</gene>
<dbReference type="InterPro" id="IPR050515">
    <property type="entry name" value="Beta-lactam/transpept"/>
</dbReference>
<dbReference type="PANTHER" id="PTHR30627:SF24">
    <property type="entry name" value="PENICILLIN-BINDING PROTEIN 4B"/>
    <property type="match status" value="1"/>
</dbReference>
<keyword evidence="4" id="KW-1185">Reference proteome</keyword>
<evidence type="ECO:0000313" key="4">
    <source>
        <dbReference type="Proteomes" id="UP000626982"/>
    </source>
</evidence>
<evidence type="ECO:0000259" key="1">
    <source>
        <dbReference type="Pfam" id="PF00905"/>
    </source>
</evidence>
<reference evidence="4" key="1">
    <citation type="journal article" date="2019" name="Int. J. Syst. Evol. Microbiol.">
        <title>The Global Catalogue of Microorganisms (GCM) 10K type strain sequencing project: providing services to taxonomists for standard genome sequencing and annotation.</title>
        <authorList>
            <consortium name="The Broad Institute Genomics Platform"/>
            <consortium name="The Broad Institute Genome Sequencing Center for Infectious Disease"/>
            <person name="Wu L."/>
            <person name="Ma J."/>
        </authorList>
    </citation>
    <scope>NUCLEOTIDE SEQUENCE [LARGE SCALE GENOMIC DNA]</scope>
    <source>
        <strain evidence="4">CGMCC 1.6960</strain>
    </source>
</reference>
<evidence type="ECO:0000259" key="2">
    <source>
        <dbReference type="Pfam" id="PF21922"/>
    </source>
</evidence>
<feature type="domain" description="Penicillin-binding protein transpeptidase" evidence="1">
    <location>
        <begin position="164"/>
        <end position="490"/>
    </location>
</feature>
<dbReference type="Proteomes" id="UP000626982">
    <property type="component" value="Unassembled WGS sequence"/>
</dbReference>
<comment type="caution">
    <text evidence="3">The sequence shown here is derived from an EMBL/GenBank/DDBJ whole genome shotgun (WGS) entry which is preliminary data.</text>
</comment>
<proteinExistence type="predicted"/>
<dbReference type="GO" id="GO:0051301">
    <property type="term" value="P:cell division"/>
    <property type="evidence" value="ECO:0007669"/>
    <property type="project" value="UniProtKB-KW"/>
</dbReference>
<dbReference type="EMBL" id="BMLM01000001">
    <property type="protein sequence ID" value="GGN77010.1"/>
    <property type="molecule type" value="Genomic_DNA"/>
</dbReference>
<dbReference type="Gene3D" id="3.40.710.10">
    <property type="entry name" value="DD-peptidase/beta-lactamase superfamily"/>
    <property type="match status" value="1"/>
</dbReference>